<evidence type="ECO:0000256" key="3">
    <source>
        <dbReference type="ARBA" id="ARBA00039765"/>
    </source>
</evidence>
<gene>
    <name evidence="5" type="ORF">CYMTET_35368</name>
</gene>
<dbReference type="Proteomes" id="UP001190700">
    <property type="component" value="Unassembled WGS sequence"/>
</dbReference>
<evidence type="ECO:0000256" key="4">
    <source>
        <dbReference type="ARBA" id="ARBA00040722"/>
    </source>
</evidence>
<dbReference type="SMART" id="SM00855">
    <property type="entry name" value="PGAM"/>
    <property type="match status" value="1"/>
</dbReference>
<proteinExistence type="inferred from homology"/>
<name>A0AAE0F9B9_9CHLO</name>
<reference evidence="5 6" key="1">
    <citation type="journal article" date="2015" name="Genome Biol. Evol.">
        <title>Comparative Genomics of a Bacterivorous Green Alga Reveals Evolutionary Causalities and Consequences of Phago-Mixotrophic Mode of Nutrition.</title>
        <authorList>
            <person name="Burns J.A."/>
            <person name="Paasch A."/>
            <person name="Narechania A."/>
            <person name="Kim E."/>
        </authorList>
    </citation>
    <scope>NUCLEOTIDE SEQUENCE [LARGE SCALE GENOMIC DNA]</scope>
    <source>
        <strain evidence="5 6">PLY_AMNH</strain>
    </source>
</reference>
<comment type="similarity">
    <text evidence="1">Belongs to the phosphoglycerate mutase family. BPG-dependent PGAM subfamily.</text>
</comment>
<keyword evidence="6" id="KW-1185">Reference proteome</keyword>
<dbReference type="Gene3D" id="3.40.50.1240">
    <property type="entry name" value="Phosphoglycerate mutase-like"/>
    <property type="match status" value="1"/>
</dbReference>
<dbReference type="AlphaFoldDB" id="A0AAE0F9B9"/>
<dbReference type="GO" id="GO:0004722">
    <property type="term" value="F:protein serine/threonine phosphatase activity"/>
    <property type="evidence" value="ECO:0007669"/>
    <property type="project" value="TreeGrafter"/>
</dbReference>
<dbReference type="EMBL" id="LGRX02022592">
    <property type="protein sequence ID" value="KAK3255447.1"/>
    <property type="molecule type" value="Genomic_DNA"/>
</dbReference>
<comment type="caution">
    <text evidence="5">The sequence shown here is derived from an EMBL/GenBank/DDBJ whole genome shotgun (WGS) entry which is preliminary data.</text>
</comment>
<dbReference type="CDD" id="cd07067">
    <property type="entry name" value="HP_PGM_like"/>
    <property type="match status" value="1"/>
</dbReference>
<evidence type="ECO:0000313" key="5">
    <source>
        <dbReference type="EMBL" id="KAK3255447.1"/>
    </source>
</evidence>
<dbReference type="GO" id="GO:0090141">
    <property type="term" value="P:positive regulation of mitochondrial fission"/>
    <property type="evidence" value="ECO:0007669"/>
    <property type="project" value="TreeGrafter"/>
</dbReference>
<dbReference type="Pfam" id="PF00300">
    <property type="entry name" value="His_Phos_1"/>
    <property type="match status" value="1"/>
</dbReference>
<evidence type="ECO:0000256" key="2">
    <source>
        <dbReference type="ARBA" id="ARBA00022801"/>
    </source>
</evidence>
<feature type="non-terminal residue" evidence="5">
    <location>
        <position position="1"/>
    </location>
</feature>
<protein>
    <recommendedName>
        <fullName evidence="3">Serine/threonine-protein phosphatase PGAM5, mitochondrial</fullName>
    </recommendedName>
    <alternativeName>
        <fullName evidence="4">Serine/threonine-protein phosphatase Pgam5, mitochondrial</fullName>
    </alternativeName>
</protein>
<dbReference type="SUPFAM" id="SSF53254">
    <property type="entry name" value="Phosphoglycerate mutase-like"/>
    <property type="match status" value="1"/>
</dbReference>
<dbReference type="GO" id="GO:0005739">
    <property type="term" value="C:mitochondrion"/>
    <property type="evidence" value="ECO:0007669"/>
    <property type="project" value="TreeGrafter"/>
</dbReference>
<dbReference type="InterPro" id="IPR051021">
    <property type="entry name" value="Mito_Ser/Thr_phosphatase"/>
</dbReference>
<sequence>ASKDDAKPGKVSLLTIQSRASKDDAKPGKIRHLLLIRHGQYDLESKEHGLTELGELQSHITGQRLADTAEGVKKDRYGEYQVKYAGLVTSTVLRAQQTGAIIASHLPTVKRLDNDPLLAEGYPCIPQPGNRDEILKNNVRPAKLMQESLQIEAAFRKYVHRDIDHKKSERSKRKVDEAYVPTNATVSQREAVTDSSPEPEREYLIIVCHMNVIRYFVCRALQLPPEAWLRMRGDNCGITEIIIHPAGRVSLGRFADTGHLTIDKQTFH</sequence>
<accession>A0AAE0F9B9</accession>
<dbReference type="PANTHER" id="PTHR20935">
    <property type="entry name" value="PHOSPHOGLYCERATE MUTASE-RELATED"/>
    <property type="match status" value="1"/>
</dbReference>
<organism evidence="5 6">
    <name type="scientific">Cymbomonas tetramitiformis</name>
    <dbReference type="NCBI Taxonomy" id="36881"/>
    <lineage>
        <taxon>Eukaryota</taxon>
        <taxon>Viridiplantae</taxon>
        <taxon>Chlorophyta</taxon>
        <taxon>Pyramimonadophyceae</taxon>
        <taxon>Pyramimonadales</taxon>
        <taxon>Pyramimonadaceae</taxon>
        <taxon>Cymbomonas</taxon>
    </lineage>
</organism>
<evidence type="ECO:0000313" key="6">
    <source>
        <dbReference type="Proteomes" id="UP001190700"/>
    </source>
</evidence>
<keyword evidence="2" id="KW-0378">Hydrolase</keyword>
<dbReference type="InterPro" id="IPR029033">
    <property type="entry name" value="His_PPase_superfam"/>
</dbReference>
<evidence type="ECO:0000256" key="1">
    <source>
        <dbReference type="ARBA" id="ARBA00006717"/>
    </source>
</evidence>
<dbReference type="PANTHER" id="PTHR20935:SF0">
    <property type="entry name" value="SERINE_THREONINE-PROTEIN PHOSPHATASE PGAM5, MITOCHONDRIAL"/>
    <property type="match status" value="1"/>
</dbReference>
<dbReference type="InterPro" id="IPR013078">
    <property type="entry name" value="His_Pase_superF_clade-1"/>
</dbReference>